<dbReference type="HOGENOM" id="CLU_137911_1_0_6"/>
<evidence type="ECO:0000313" key="3">
    <source>
        <dbReference type="Proteomes" id="UP000005953"/>
    </source>
</evidence>
<sequence>MRAILLALLLSAGSLVQAEDAPEAAIQQVITGQLTAFLNQDAQAAWQFAHPSIKARFGSPVNFMQMVSAGYSPMLNFVDLQFRTLEQEDEVWLQTVQLRDTRGQRFDLLYALMPVEDGAFRIAGVSLSPADDI</sequence>
<reference evidence="2 3" key="1">
    <citation type="submission" date="2006-02" db="EMBL/GenBank/DDBJ databases">
        <authorList>
            <person name="Pinhassi J."/>
            <person name="Pedros-Alio C."/>
            <person name="Ferriera S."/>
            <person name="Johnson J."/>
            <person name="Kravitz S."/>
            <person name="Halpern A."/>
            <person name="Remington K."/>
            <person name="Beeson K."/>
            <person name="Tran B."/>
            <person name="Rogers Y.-H."/>
            <person name="Friedman R."/>
            <person name="Venter J.C."/>
        </authorList>
    </citation>
    <scope>NUCLEOTIDE SEQUENCE [LARGE SCALE GENOMIC DNA]</scope>
    <source>
        <strain evidence="2 3">MED297</strain>
    </source>
</reference>
<keyword evidence="1" id="KW-0732">Signal</keyword>
<keyword evidence="3" id="KW-1185">Reference proteome</keyword>
<dbReference type="AlphaFoldDB" id="A4BCC0"/>
<gene>
    <name evidence="2" type="ORF">MED297_13222</name>
</gene>
<evidence type="ECO:0000313" key="2">
    <source>
        <dbReference type="EMBL" id="EAR10186.1"/>
    </source>
</evidence>
<name>A4BCC0_9GAMM</name>
<accession>A4BCC0</accession>
<dbReference type="Proteomes" id="UP000005953">
    <property type="component" value="Unassembled WGS sequence"/>
</dbReference>
<evidence type="ECO:0000256" key="1">
    <source>
        <dbReference type="SAM" id="SignalP"/>
    </source>
</evidence>
<dbReference type="EMBL" id="AAOE01000005">
    <property type="protein sequence ID" value="EAR10186.1"/>
    <property type="molecule type" value="Genomic_DNA"/>
</dbReference>
<dbReference type="STRING" id="314283.MED297_13222"/>
<dbReference type="OrthoDB" id="9130422at2"/>
<comment type="caution">
    <text evidence="2">The sequence shown here is derived from an EMBL/GenBank/DDBJ whole genome shotgun (WGS) entry which is preliminary data.</text>
</comment>
<feature type="signal peptide" evidence="1">
    <location>
        <begin position="1"/>
        <end position="18"/>
    </location>
</feature>
<proteinExistence type="predicted"/>
<dbReference type="InterPro" id="IPR032347">
    <property type="entry name" value="DUF4864"/>
</dbReference>
<protein>
    <recommendedName>
        <fullName evidence="4">DUF4864 domain-containing protein</fullName>
    </recommendedName>
</protein>
<dbReference type="RefSeq" id="WP_008042517.1">
    <property type="nucleotide sequence ID" value="NZ_CH724149.1"/>
</dbReference>
<dbReference type="Pfam" id="PF16156">
    <property type="entry name" value="DUF4864"/>
    <property type="match status" value="1"/>
</dbReference>
<organism evidence="2 3">
    <name type="scientific">Reinekea blandensis MED297</name>
    <dbReference type="NCBI Taxonomy" id="314283"/>
    <lineage>
        <taxon>Bacteria</taxon>
        <taxon>Pseudomonadati</taxon>
        <taxon>Pseudomonadota</taxon>
        <taxon>Gammaproteobacteria</taxon>
        <taxon>Oceanospirillales</taxon>
        <taxon>Saccharospirillaceae</taxon>
        <taxon>Reinekea</taxon>
    </lineage>
</organism>
<feature type="chain" id="PRO_5002666423" description="DUF4864 domain-containing protein" evidence="1">
    <location>
        <begin position="19"/>
        <end position="133"/>
    </location>
</feature>
<evidence type="ECO:0008006" key="4">
    <source>
        <dbReference type="Google" id="ProtNLM"/>
    </source>
</evidence>